<dbReference type="PANTHER" id="PTHR12526">
    <property type="entry name" value="GLYCOSYLTRANSFERASE"/>
    <property type="match status" value="1"/>
</dbReference>
<dbReference type="AlphaFoldDB" id="A0A267MFV6"/>
<dbReference type="SUPFAM" id="SSF53756">
    <property type="entry name" value="UDP-Glycosyltransferase/glycogen phosphorylase"/>
    <property type="match status" value="1"/>
</dbReference>
<keyword evidence="6" id="KW-1185">Reference proteome</keyword>
<keyword evidence="2 5" id="KW-0808">Transferase</keyword>
<accession>A0A267MFV6</accession>
<feature type="transmembrane region" description="Helical" evidence="3">
    <location>
        <begin position="86"/>
        <end position="105"/>
    </location>
</feature>
<evidence type="ECO:0000256" key="1">
    <source>
        <dbReference type="ARBA" id="ARBA00022676"/>
    </source>
</evidence>
<dbReference type="Proteomes" id="UP000216024">
    <property type="component" value="Unassembled WGS sequence"/>
</dbReference>
<evidence type="ECO:0000256" key="2">
    <source>
        <dbReference type="ARBA" id="ARBA00022679"/>
    </source>
</evidence>
<evidence type="ECO:0000259" key="4">
    <source>
        <dbReference type="Pfam" id="PF00534"/>
    </source>
</evidence>
<sequence length="421" mass="49401">MKKKVCMFVWNHFTNDARVLRECTALAEDGYKVKLVAIHDHKDKNLPYEEMINDFKVVRVKRYNDTHLKLSKILKNVKKYLKNNKLLAIFMLPVLICMLPIYMVFKILKKIGLLKAMNRFCIFARMVKEGLDDKYDIYHSNDLNTLPQGYICSKIFRNSKLIYDSHEVQTSRTGYVGKQYYYLEKYLVKKIDAMIMTTDTRAQYTAELYNINKPSVVHNYPFYVDIDELEKIDLYEIANIPREEPILLYQGGIQEGRGLEKIVEAIPHINKGIVVFIGDGKLKPTIKKMVKDYGVEERVRFVEKVPVNDLLKYTRNAYLGFQVLQNTCYNHYSTISNKLLEYVMCEVPVIASDFPEIKKIVENNELGICIDSSDTNEIAKAVNMLFDIKLNNMLKNNCKYSKYKYNWNEEKSDFLQIYNKL</sequence>
<gene>
    <name evidence="5" type="ORF">CCE28_15870</name>
</gene>
<evidence type="ECO:0000313" key="6">
    <source>
        <dbReference type="Proteomes" id="UP000216024"/>
    </source>
</evidence>
<organism evidence="5 6">
    <name type="scientific">Anaeromicrobium sediminis</name>
    <dbReference type="NCBI Taxonomy" id="1478221"/>
    <lineage>
        <taxon>Bacteria</taxon>
        <taxon>Bacillati</taxon>
        <taxon>Bacillota</taxon>
        <taxon>Clostridia</taxon>
        <taxon>Peptostreptococcales</taxon>
        <taxon>Thermotaleaceae</taxon>
        <taxon>Anaeromicrobium</taxon>
    </lineage>
</organism>
<feature type="domain" description="Glycosyl transferase family 1" evidence="4">
    <location>
        <begin position="238"/>
        <end position="397"/>
    </location>
</feature>
<evidence type="ECO:0000256" key="3">
    <source>
        <dbReference type="SAM" id="Phobius"/>
    </source>
</evidence>
<evidence type="ECO:0000313" key="5">
    <source>
        <dbReference type="EMBL" id="PAB58272.1"/>
    </source>
</evidence>
<dbReference type="PANTHER" id="PTHR12526:SF629">
    <property type="entry name" value="TEICHURONIC ACID BIOSYNTHESIS GLYCOSYLTRANSFERASE TUAH-RELATED"/>
    <property type="match status" value="1"/>
</dbReference>
<dbReference type="EMBL" id="NIBG01000017">
    <property type="protein sequence ID" value="PAB58272.1"/>
    <property type="molecule type" value="Genomic_DNA"/>
</dbReference>
<dbReference type="Gene3D" id="3.40.50.2000">
    <property type="entry name" value="Glycogen Phosphorylase B"/>
    <property type="match status" value="2"/>
</dbReference>
<keyword evidence="3" id="KW-0812">Transmembrane</keyword>
<comment type="caution">
    <text evidence="5">The sequence shown here is derived from an EMBL/GenBank/DDBJ whole genome shotgun (WGS) entry which is preliminary data.</text>
</comment>
<keyword evidence="3" id="KW-0472">Membrane</keyword>
<keyword evidence="1" id="KW-0328">Glycosyltransferase</keyword>
<dbReference type="InterPro" id="IPR001296">
    <property type="entry name" value="Glyco_trans_1"/>
</dbReference>
<reference evidence="5 6" key="1">
    <citation type="submission" date="2017-06" db="EMBL/GenBank/DDBJ databases">
        <title>Draft genome sequence of anaerobic fermentative bacterium Anaeromicrobium sediminis DY2726D isolated from West Pacific Ocean sediments.</title>
        <authorList>
            <person name="Zeng X."/>
        </authorList>
    </citation>
    <scope>NUCLEOTIDE SEQUENCE [LARGE SCALE GENOMIC DNA]</scope>
    <source>
        <strain evidence="5 6">DY2726D</strain>
    </source>
</reference>
<proteinExistence type="predicted"/>
<dbReference type="Pfam" id="PF00534">
    <property type="entry name" value="Glycos_transf_1"/>
    <property type="match status" value="1"/>
</dbReference>
<dbReference type="RefSeq" id="WP_095134716.1">
    <property type="nucleotide sequence ID" value="NZ_NIBG01000017.1"/>
</dbReference>
<name>A0A267MFV6_9FIRM</name>
<keyword evidence="3" id="KW-1133">Transmembrane helix</keyword>
<protein>
    <submittedName>
        <fullName evidence="5">Glycosyl transferase</fullName>
    </submittedName>
</protein>
<dbReference type="GO" id="GO:0016757">
    <property type="term" value="F:glycosyltransferase activity"/>
    <property type="evidence" value="ECO:0007669"/>
    <property type="project" value="UniProtKB-KW"/>
</dbReference>
<dbReference type="OrthoDB" id="9811902at2"/>